<dbReference type="Pfam" id="PF24626">
    <property type="entry name" value="SH3_Tf2-1"/>
    <property type="match status" value="1"/>
</dbReference>
<dbReference type="InterPro" id="IPR036397">
    <property type="entry name" value="RNaseH_sf"/>
</dbReference>
<dbReference type="SUPFAM" id="SSF53098">
    <property type="entry name" value="Ribonuclease H-like"/>
    <property type="match status" value="1"/>
</dbReference>
<sequence length="171" mass="19712">MRSKYPHLFERSGLGKHNHFLALSHPFTAKTEVGVFCKEIVRLYGLPRSILSDRDVVFTSAFLQELFCLSRTRLSARRTRSNVRDTAFHSMKAQSSLKTQADSKRSNLSFNVGDAVFLHLRPYLQKSSVKRLNENLSPRYFGTYKIVRRVGPVSYELQLPQTSKIHPIFHV</sequence>
<gene>
    <name evidence="3" type="primary">LOC107001181</name>
</gene>
<evidence type="ECO:0000313" key="2">
    <source>
        <dbReference type="Proteomes" id="UP000694930"/>
    </source>
</evidence>
<dbReference type="InterPro" id="IPR056924">
    <property type="entry name" value="SH3_Tf2-1"/>
</dbReference>
<keyword evidence="2" id="KW-1185">Reference proteome</keyword>
<organism evidence="2 3">
    <name type="scientific">Solanum pennellii</name>
    <name type="common">Tomato</name>
    <name type="synonym">Lycopersicon pennellii</name>
    <dbReference type="NCBI Taxonomy" id="28526"/>
    <lineage>
        <taxon>Eukaryota</taxon>
        <taxon>Viridiplantae</taxon>
        <taxon>Streptophyta</taxon>
        <taxon>Embryophyta</taxon>
        <taxon>Tracheophyta</taxon>
        <taxon>Spermatophyta</taxon>
        <taxon>Magnoliopsida</taxon>
        <taxon>eudicotyledons</taxon>
        <taxon>Gunneridae</taxon>
        <taxon>Pentapetalae</taxon>
        <taxon>asterids</taxon>
        <taxon>lamiids</taxon>
        <taxon>Solanales</taxon>
        <taxon>Solanaceae</taxon>
        <taxon>Solanoideae</taxon>
        <taxon>Solaneae</taxon>
        <taxon>Solanum</taxon>
        <taxon>Solanum subgen. Lycopersicon</taxon>
    </lineage>
</organism>
<dbReference type="RefSeq" id="XP_015054814.1">
    <property type="nucleotide sequence ID" value="XM_015199328.1"/>
</dbReference>
<feature type="domain" description="Tf2-1-like SH3-like" evidence="1">
    <location>
        <begin position="113"/>
        <end position="171"/>
    </location>
</feature>
<accession>A0ABM1FCC3</accession>
<evidence type="ECO:0000313" key="3">
    <source>
        <dbReference type="RefSeq" id="XP_015054814.1"/>
    </source>
</evidence>
<dbReference type="PANTHER" id="PTHR46148:SF52">
    <property type="entry name" value="OS04G0603800 PROTEIN"/>
    <property type="match status" value="1"/>
</dbReference>
<dbReference type="Gene3D" id="3.30.420.10">
    <property type="entry name" value="Ribonuclease H-like superfamily/Ribonuclease H"/>
    <property type="match status" value="1"/>
</dbReference>
<proteinExistence type="predicted"/>
<dbReference type="GeneID" id="107001181"/>
<reference evidence="2" key="1">
    <citation type="journal article" date="2014" name="Nat. Genet.">
        <title>The genome of the stress-tolerant wild tomato species Solanum pennellii.</title>
        <authorList>
            <person name="Bolger A."/>
            <person name="Scossa F."/>
            <person name="Bolger M.E."/>
            <person name="Lanz C."/>
            <person name="Maumus F."/>
            <person name="Tohge T."/>
            <person name="Quesneville H."/>
            <person name="Alseekh S."/>
            <person name="Sorensen I."/>
            <person name="Lichtenstein G."/>
            <person name="Fich E.A."/>
            <person name="Conte M."/>
            <person name="Keller H."/>
            <person name="Schneeberger K."/>
            <person name="Schwacke R."/>
            <person name="Ofner I."/>
            <person name="Vrebalov J."/>
            <person name="Xu Y."/>
            <person name="Osorio S."/>
            <person name="Aflitos S.A."/>
            <person name="Schijlen E."/>
            <person name="Jimenez-Gomez J.M."/>
            <person name="Ryngajllo M."/>
            <person name="Kimura S."/>
            <person name="Kumar R."/>
            <person name="Koenig D."/>
            <person name="Headland L.R."/>
            <person name="Maloof J.N."/>
            <person name="Sinha N."/>
            <person name="van Ham R.C."/>
            <person name="Lankhorst R.K."/>
            <person name="Mao L."/>
            <person name="Vogel A."/>
            <person name="Arsova B."/>
            <person name="Panstruga R."/>
            <person name="Fei Z."/>
            <person name="Rose J.K."/>
            <person name="Zamir D."/>
            <person name="Carrari F."/>
            <person name="Giovannoni J.J."/>
            <person name="Weigel D."/>
            <person name="Usadel B."/>
            <person name="Fernie A.R."/>
        </authorList>
    </citation>
    <scope>NUCLEOTIDE SEQUENCE [LARGE SCALE GENOMIC DNA]</scope>
    <source>
        <strain evidence="2">cv. LA0716</strain>
    </source>
</reference>
<dbReference type="PANTHER" id="PTHR46148">
    <property type="entry name" value="CHROMO DOMAIN-CONTAINING PROTEIN"/>
    <property type="match status" value="1"/>
</dbReference>
<dbReference type="InterPro" id="IPR012337">
    <property type="entry name" value="RNaseH-like_sf"/>
</dbReference>
<protein>
    <submittedName>
        <fullName evidence="3">Uncharacterized protein LOC107001181</fullName>
    </submittedName>
</protein>
<name>A0ABM1FCC3_SOLPN</name>
<evidence type="ECO:0000259" key="1">
    <source>
        <dbReference type="Pfam" id="PF24626"/>
    </source>
</evidence>
<reference evidence="3" key="2">
    <citation type="submission" date="2025-08" db="UniProtKB">
        <authorList>
            <consortium name="RefSeq"/>
        </authorList>
    </citation>
    <scope>IDENTIFICATION</scope>
</reference>
<dbReference type="Proteomes" id="UP000694930">
    <property type="component" value="Chromosome 10"/>
</dbReference>